<keyword evidence="3" id="KW-0547">Nucleotide-binding</keyword>
<dbReference type="GO" id="GO:0046872">
    <property type="term" value="F:metal ion binding"/>
    <property type="evidence" value="ECO:0007669"/>
    <property type="project" value="UniProtKB-KW"/>
</dbReference>
<dbReference type="SUPFAM" id="SSF52540">
    <property type="entry name" value="P-loop containing nucleoside triphosphate hydrolases"/>
    <property type="match status" value="1"/>
</dbReference>
<feature type="non-terminal residue" evidence="6">
    <location>
        <position position="153"/>
    </location>
</feature>
<evidence type="ECO:0000256" key="2">
    <source>
        <dbReference type="ARBA" id="ARBA00022723"/>
    </source>
</evidence>
<dbReference type="Pfam" id="PF00709">
    <property type="entry name" value="Adenylsucc_synt"/>
    <property type="match status" value="1"/>
</dbReference>
<comment type="caution">
    <text evidence="6">The sequence shown here is derived from an EMBL/GenBank/DDBJ whole genome shotgun (WGS) entry which is preliminary data.</text>
</comment>
<dbReference type="InterPro" id="IPR042109">
    <property type="entry name" value="Adenylosuccinate_synth_dom1"/>
</dbReference>
<dbReference type="PANTHER" id="PTHR11846:SF0">
    <property type="entry name" value="ADENYLOSUCCINATE SYNTHETASE"/>
    <property type="match status" value="1"/>
</dbReference>
<evidence type="ECO:0000256" key="3">
    <source>
        <dbReference type="ARBA" id="ARBA00022741"/>
    </source>
</evidence>
<gene>
    <name evidence="6" type="ORF">B1B_05247</name>
</gene>
<dbReference type="GO" id="GO:0005737">
    <property type="term" value="C:cytoplasm"/>
    <property type="evidence" value="ECO:0007669"/>
    <property type="project" value="TreeGrafter"/>
</dbReference>
<dbReference type="EC" id="6.3.4.4" evidence="6"/>
<dbReference type="SMART" id="SM00788">
    <property type="entry name" value="Adenylsucc_synt"/>
    <property type="match status" value="1"/>
</dbReference>
<dbReference type="EMBL" id="AUZY01003319">
    <property type="protein sequence ID" value="EQD69954.1"/>
    <property type="molecule type" value="Genomic_DNA"/>
</dbReference>
<accession>T1CN94</accession>
<protein>
    <submittedName>
        <fullName evidence="6">Adenylosuccinate synthetase</fullName>
        <ecNumber evidence="6">6.3.4.4</ecNumber>
    </submittedName>
</protein>
<keyword evidence="5" id="KW-0460">Magnesium</keyword>
<keyword evidence="1 6" id="KW-0436">Ligase</keyword>
<evidence type="ECO:0000256" key="1">
    <source>
        <dbReference type="ARBA" id="ARBA00022598"/>
    </source>
</evidence>
<feature type="non-terminal residue" evidence="6">
    <location>
        <position position="1"/>
    </location>
</feature>
<dbReference type="InterPro" id="IPR027417">
    <property type="entry name" value="P-loop_NTPase"/>
</dbReference>
<proteinExistence type="predicted"/>
<dbReference type="AlphaFoldDB" id="T1CN94"/>
<evidence type="ECO:0000313" key="6">
    <source>
        <dbReference type="EMBL" id="EQD69954.1"/>
    </source>
</evidence>
<reference evidence="6" key="1">
    <citation type="submission" date="2013-08" db="EMBL/GenBank/DDBJ databases">
        <authorList>
            <person name="Mendez C."/>
            <person name="Richter M."/>
            <person name="Ferrer M."/>
            <person name="Sanchez J."/>
        </authorList>
    </citation>
    <scope>NUCLEOTIDE SEQUENCE</scope>
</reference>
<keyword evidence="4" id="KW-0658">Purine biosynthesis</keyword>
<sequence length="153" mass="16558">KGQIVSFLAREYDLLVRVGGPNAGHKVFGDPPYTHHQLPSGTRYNTEARLLIGPGAVLNVDKLLVEIGDCGVDAGRLVIDRRAMVIAARDIRAERKLVRDIGSTGSGTGAATARRIMGRHSGTKLAGDEPRLRPYLGDAFRVLEDAYLNGQRV</sequence>
<organism evidence="6">
    <name type="scientific">mine drainage metagenome</name>
    <dbReference type="NCBI Taxonomy" id="410659"/>
    <lineage>
        <taxon>unclassified sequences</taxon>
        <taxon>metagenomes</taxon>
        <taxon>ecological metagenomes</taxon>
    </lineage>
</organism>
<dbReference type="GO" id="GO:0044208">
    <property type="term" value="P:'de novo' AMP biosynthetic process"/>
    <property type="evidence" value="ECO:0007669"/>
    <property type="project" value="TreeGrafter"/>
</dbReference>
<reference evidence="6" key="2">
    <citation type="journal article" date="2014" name="ISME J.">
        <title>Microbial stratification in low pH oxic and suboxic macroscopic growths along an acid mine drainage.</title>
        <authorList>
            <person name="Mendez-Garcia C."/>
            <person name="Mesa V."/>
            <person name="Sprenger R.R."/>
            <person name="Richter M."/>
            <person name="Diez M.S."/>
            <person name="Solano J."/>
            <person name="Bargiela R."/>
            <person name="Golyshina O.V."/>
            <person name="Manteca A."/>
            <person name="Ramos J.L."/>
            <person name="Gallego J.R."/>
            <person name="Llorente I."/>
            <person name="Martins Dos Santos V.A."/>
            <person name="Jensen O.N."/>
            <person name="Pelaez A.I."/>
            <person name="Sanchez J."/>
            <person name="Ferrer M."/>
        </authorList>
    </citation>
    <scope>NUCLEOTIDE SEQUENCE</scope>
</reference>
<dbReference type="GO" id="GO:0000166">
    <property type="term" value="F:nucleotide binding"/>
    <property type="evidence" value="ECO:0007669"/>
    <property type="project" value="UniProtKB-KW"/>
</dbReference>
<dbReference type="GO" id="GO:0004019">
    <property type="term" value="F:adenylosuccinate synthase activity"/>
    <property type="evidence" value="ECO:0007669"/>
    <property type="project" value="UniProtKB-EC"/>
</dbReference>
<evidence type="ECO:0000256" key="4">
    <source>
        <dbReference type="ARBA" id="ARBA00022755"/>
    </source>
</evidence>
<evidence type="ECO:0000256" key="5">
    <source>
        <dbReference type="ARBA" id="ARBA00022842"/>
    </source>
</evidence>
<dbReference type="InterPro" id="IPR001114">
    <property type="entry name" value="Adenylosuccinate_synthetase"/>
</dbReference>
<name>T1CN94_9ZZZZ</name>
<dbReference type="Gene3D" id="3.40.440.10">
    <property type="entry name" value="Adenylosuccinate Synthetase, subunit A, domain 1"/>
    <property type="match status" value="1"/>
</dbReference>
<dbReference type="GO" id="GO:0046040">
    <property type="term" value="P:IMP metabolic process"/>
    <property type="evidence" value="ECO:0007669"/>
    <property type="project" value="TreeGrafter"/>
</dbReference>
<dbReference type="PANTHER" id="PTHR11846">
    <property type="entry name" value="ADENYLOSUCCINATE SYNTHETASE"/>
    <property type="match status" value="1"/>
</dbReference>
<keyword evidence="2" id="KW-0479">Metal-binding</keyword>